<dbReference type="GO" id="GO:0048513">
    <property type="term" value="P:animal organ development"/>
    <property type="evidence" value="ECO:0007669"/>
    <property type="project" value="UniProtKB-ARBA"/>
</dbReference>
<dbReference type="InterPro" id="IPR000742">
    <property type="entry name" value="EGF"/>
</dbReference>
<sequence length="2982" mass="328720">MLNVVSSTVRTLAVLDRESRRHFWITVFAKDHGTVPLHARLENDNTPLTEEPVYFPHVAEGTPSGQMIVQLQATDADVPDVVTSSDGSYYPKLSYRITGGNPESFFTIDRTILTTARKLDRENQAEHLLEVTVSDNGHPPLSSTTRVVVTVDDVNDHAPEFEQKFYKVKIPATSKEGISDRPAFQNGTVENELGVDSFVENGTWESFEPDSLAGEPLLRVLAFDQDIGLNGDISYSIKSGRGKGKFKIHPKTGVVYAQRGFQPSQEFDLLVRAADGGQPQKSQTARVAVQVVAVPKTSPYPPIIKNPNQRVHVTESDKVAFLVTLILAEDKDGDTLWYDITDGDARNEFFIGRDKGNILLAKKLDWETQSEYNLTISVTDGVHMVYTQLYVTVLDINDHRPTFLDKVYRVEISENVEAGTKIMQLVATDEDEDKRVFYSLHAARNPASLSIFIVDSITGAITLNEKLDRENIEEHVLTVMVRDQGTPSKRNYARVIITVHDYNDHSPEFTSEIVQGKVYETASIGTAVAQIFAVDRDRGNNAKIMYSIISGNVGNVFAIDSELGTVQVARQLDLNIMSEYMLIIKATDSGSPPLFSTIPLHIMVTMADNAPPRFAVQEHAAEIYENQPVGTYVKHIAARSTSSLFFEIIDGNKDDVFFITPSTGVIITKRELDYEQYKFYNLTVQAINMASARATCSVVIHVLDKNDNAPKFLQDEFVGTISEAADIGSLILTNKSTPLVIKAEDNDSELNALLDYDIVESLPRKYFRIDSSTGAIRTVLNLDHEVWPEFNFHVKVSDLGKPRLSSETTASVRIIVGDVNDSPPHFIESSYNATVLLPTYAGVAVVKVSAYDPDSAEETVLRFDIIEGNEARAFHIDEQVGLITVADARALEHAPSYRRLHVRVSDDKFSSVTQVEVKLEKSKNSGLTFQKTSYLGNVLENSTKVAPVAVVNVIGGALGEHIMFSILNPTDLFEIGTTSGAIQTTGKRFDREMQDHYELIIEARSEEGEKDRPRFAHTKVEVTVLDVNDNCPLFVNLPYYAVVSVDARKGDIVTKVHAIDLDKGENGEVRYELIKGHGELFKVSRQSGEITLKQNLEGHNREYDLIIAAYDGGMTPCSTEITVHIKVIDKSMPVFDKQFYTDHVKENIEINSPLAVSVQARSPLGRKLIYSIVKGNDFEEFSLDFNTGKGQFITLVVASDPDDVDQGNLMYTIVGGNEQQTFSIDPRKGILTLINLQNFAEQSMYVLNISVTDGVYTSFARVKIDILSANKNNPMFPKVQFDVKVTENLPPGTFVTKVVATDEDRGSYGTLVYSIASDRMKEFFEIDALTGEIFTKKKLDREAQKLYEVLVMATDGGGRSGFVTMRVKVGDQNDNAPQFLLKEYKASIYSNLTAGTGFLKVRAVDADEDMSAFVEYSIFEVGSSGVKDLFSINRHTGEINLLKTAASKENQMFQFFIRAQDRGSPSLSSEVPLDVYIMGPQDVAPLFERRDDKFFISENSPPGEIITRLKMVTNGTVKFRIISGNDNTGNPLFDVNEQGQLFLVGKLDREAQDVHIIAIVAETDSSPPLTALTDVTLMVLDENDNAPVFESSPYKLTLAENIDEGTAIMKVTAYDKDLGNNGEVRYSFSSEIGELANIFAIDAYTGWITTLVQLDAEKKPYYEFQVVATDNGKPKHFARTNVFINLKDYNDNPPVFTNNHYLAAVNEDALPGTVVVQLSTRDKDTSLVSPVQYYITNGDPMSQFQIRQTGEVYVAKSLDRERLNNYVLDVICTDGSYIAKTMVTIDVLDANGNFTSFADNPPYCLRYRYREVLSEGLHPGSYVLTVLASDMDEEPNANLRYYLTGNGAEKFILDKTSGMIYVVDELDFELNKEHEMTIRATDSVSGVYAEVLVSILVEDVNDCPPEFTSDSYNVSVSEAAPFGTSILKVQTRDNDTGHLKTGARALDRETQSRFHLTAHVQDRDRPDWECSSQVEIILSDLNDNAPVFSMSTYSATLPEDTEVGTLVAKVHATDLDIGINKKINYSFVNSANQHFNIASDSGIVTLAKPLDREQRALFNLSVKATDQGIPQLSTTATVVVIVLDINDNPPEFEKKNYNGIVTETDPVGTEVVRVLATSKDAGVNAEITYSIVGGNDHKKFEINNKTGAIVVVEPLDFEKAKDYVLTIQAIDGGTPPLSNHATVNVTVTDSNDNPPVFSQVVYSARIREDAHVGDKILQVIANDLDSKNNGKVSYYIERGDRHHQFAINEKTGYISVAGELDREMTSSYVLEIVARDHGVPSLSSSVMVNIEISDANDNSPVFSKTNYTTIVQEDKPLGSIILKFVITDADSPPNAGPYTFDFRSGNEGNMFRLEQDGILHTAAKFNHKIKDSYLLHIRVFDNGTPPMFSDTWVVVKVIEESQYPPVITPLDVIVNALEDEFPGGVIGRVHATDQDPYDVLSFHLVPSITLPNPLELFEIGRDDGTIVALPHLDTGEYRLNVSVSDGKFVAFMIISASVRPITDDMVENAVMLRLQGVSPEEFLVSHRKGFTKAIREAVVAPSLKDVIIISLQQSNDRGGTHIRRGSRAAGSKDLDVLFVVCAKGGGYYLAKMVKELVWGRRLEVENILGFTIKEAVQERCTSSRCVHGVCQDKVALDPNFVITVSTDLAAFVAPRHHQKIECKCKEGYEGDRCETMVNECARDPCVPFKVCVPDASPQGYSCQCPEGYAGPICNVDISKCHDESCYIPRNPVSFKGRSYSHYKIEKAHVRKVLEQRLNLSLRIRTMQPTGNLMYAEGKVDYNILEVPPQCPPRPASYTPSGANDSAAALAFTTLNNLDTLRSYGSAGDELEAVPPDYLRNLNHNHTRGGVGNGGGTLGGVATTPLLVPVSSPNSVSGTENLQKPWVTETTNLGVGELLGVGGGQTNTHYAADSNKIKNDLKGPSEGIFSHEVTPRALIGGGVVGGALRSRPGVGSSHMGMAGTSVSSLSSIEDDPRMLGGVS</sequence>
<evidence type="ECO:0000259" key="16">
    <source>
        <dbReference type="PROSITE" id="PS50268"/>
    </source>
</evidence>
<keyword evidence="9" id="KW-0472">Membrane</keyword>
<dbReference type="FunFam" id="2.60.40.60:FF:000065">
    <property type="entry name" value="FAT atypical cadherin 1"/>
    <property type="match status" value="1"/>
</dbReference>
<feature type="domain" description="EGF-like" evidence="15">
    <location>
        <begin position="2676"/>
        <end position="2714"/>
    </location>
</feature>
<keyword evidence="10 13" id="KW-1015">Disulfide bond</keyword>
<evidence type="ECO:0000256" key="3">
    <source>
        <dbReference type="ARBA" id="ARBA00022692"/>
    </source>
</evidence>
<dbReference type="FunFam" id="2.60.40.60:FF:000020">
    <property type="entry name" value="Dachsous cadherin-related 1b"/>
    <property type="match status" value="1"/>
</dbReference>
<dbReference type="GO" id="GO:0001736">
    <property type="term" value="P:establishment of planar polarity"/>
    <property type="evidence" value="ECO:0007669"/>
    <property type="project" value="UniProtKB-ARBA"/>
</dbReference>
<feature type="domain" description="Cadherin" evidence="16">
    <location>
        <begin position="930"/>
        <end position="1034"/>
    </location>
</feature>
<dbReference type="SMART" id="SM00181">
    <property type="entry name" value="EGF"/>
    <property type="match status" value="2"/>
</dbReference>
<feature type="domain" description="Cadherin" evidence="16">
    <location>
        <begin position="827"/>
        <end position="929"/>
    </location>
</feature>
<dbReference type="FunFam" id="2.60.40.60:FF:000013">
    <property type="entry name" value="Cadherin EGF LAG seven-pass G-type receptor"/>
    <property type="match status" value="3"/>
</dbReference>
<feature type="domain" description="Cadherin" evidence="16">
    <location>
        <begin position="1805"/>
        <end position="1907"/>
    </location>
</feature>
<dbReference type="SUPFAM" id="SSF49313">
    <property type="entry name" value="Cadherin-like"/>
    <property type="match status" value="23"/>
</dbReference>
<feature type="domain" description="Cadherin" evidence="16">
    <location>
        <begin position="1697"/>
        <end position="1803"/>
    </location>
</feature>
<dbReference type="InterPro" id="IPR002126">
    <property type="entry name" value="Cadherin-like_dom"/>
</dbReference>
<dbReference type="InterPro" id="IPR015919">
    <property type="entry name" value="Cadherin-like_sf"/>
</dbReference>
<feature type="domain" description="Cadherin" evidence="16">
    <location>
        <begin position="1912"/>
        <end position="1988"/>
    </location>
</feature>
<dbReference type="PROSITE" id="PS50026">
    <property type="entry name" value="EGF_3"/>
    <property type="match status" value="1"/>
</dbReference>
<dbReference type="FunFam" id="2.60.40.60:FF:000021">
    <property type="entry name" value="FAT atypical cadherin 1"/>
    <property type="match status" value="2"/>
</dbReference>
<dbReference type="PRINTS" id="PR00205">
    <property type="entry name" value="CADHERIN"/>
</dbReference>
<evidence type="ECO:0000313" key="17">
    <source>
        <dbReference type="EMBL" id="KAG8222350.1"/>
    </source>
</evidence>
<evidence type="ECO:0000313" key="18">
    <source>
        <dbReference type="Proteomes" id="UP000792457"/>
    </source>
</evidence>
<keyword evidence="18" id="KW-1185">Reference proteome</keyword>
<keyword evidence="5" id="KW-0677">Repeat</keyword>
<feature type="domain" description="Cadherin" evidence="16">
    <location>
        <begin position="2093"/>
        <end position="2197"/>
    </location>
</feature>
<dbReference type="GO" id="GO:0030855">
    <property type="term" value="P:epithelial cell differentiation"/>
    <property type="evidence" value="ECO:0007669"/>
    <property type="project" value="UniProtKB-ARBA"/>
</dbReference>
<keyword evidence="11" id="KW-0325">Glycoprotein</keyword>
<comment type="subcellular location">
    <subcellularLocation>
        <location evidence="1">Cell membrane</location>
        <topology evidence="1">Single-pass type I membrane protein</topology>
    </subcellularLocation>
</comment>
<feature type="domain" description="Cadherin" evidence="16">
    <location>
        <begin position="1989"/>
        <end position="2092"/>
    </location>
</feature>
<feature type="domain" description="Cadherin" evidence="16">
    <location>
        <begin position="2418"/>
        <end position="2521"/>
    </location>
</feature>
<dbReference type="GO" id="GO:0007156">
    <property type="term" value="P:homophilic cell adhesion via plasma membrane adhesion molecules"/>
    <property type="evidence" value="ECO:0007669"/>
    <property type="project" value="InterPro"/>
</dbReference>
<feature type="domain" description="Cadherin" evidence="16">
    <location>
        <begin position="1590"/>
        <end position="1696"/>
    </location>
</feature>
<dbReference type="FunFam" id="2.60.40.60:FF:000053">
    <property type="entry name" value="FAT atypical cadherin 3"/>
    <property type="match status" value="1"/>
</dbReference>
<feature type="disulfide bond" evidence="13">
    <location>
        <begin position="2685"/>
        <end position="2702"/>
    </location>
</feature>
<evidence type="ECO:0000256" key="9">
    <source>
        <dbReference type="ARBA" id="ARBA00023136"/>
    </source>
</evidence>
<dbReference type="FunFam" id="2.60.40.60:FF:000084">
    <property type="entry name" value="FAT atypical cadherin 3"/>
    <property type="match status" value="1"/>
</dbReference>
<dbReference type="GO" id="GO:0005509">
    <property type="term" value="F:calcium ion binding"/>
    <property type="evidence" value="ECO:0007669"/>
    <property type="project" value="UniProtKB-UniRule"/>
</dbReference>
<dbReference type="Pfam" id="PF00028">
    <property type="entry name" value="Cadherin"/>
    <property type="match status" value="19"/>
</dbReference>
<dbReference type="FunFam" id="2.60.40.60:FF:000033">
    <property type="entry name" value="FAT atypical cadherin 1"/>
    <property type="match status" value="1"/>
</dbReference>
<dbReference type="SUPFAM" id="SSF49899">
    <property type="entry name" value="Concanavalin A-like lectins/glucanases"/>
    <property type="match status" value="1"/>
</dbReference>
<feature type="domain" description="Cadherin" evidence="16">
    <location>
        <begin position="510"/>
        <end position="614"/>
    </location>
</feature>
<dbReference type="FunFam" id="2.60.40.60:FF:000059">
    <property type="entry name" value="FAT atypical cadherin 3"/>
    <property type="match status" value="1"/>
</dbReference>
<dbReference type="CDD" id="cd11304">
    <property type="entry name" value="Cadherin_repeat"/>
    <property type="match status" value="23"/>
</dbReference>
<dbReference type="Proteomes" id="UP000792457">
    <property type="component" value="Unassembled WGS sequence"/>
</dbReference>
<comment type="caution">
    <text evidence="13">Lacks conserved residue(s) required for the propagation of feature annotation.</text>
</comment>
<feature type="domain" description="Cadherin" evidence="16">
    <location>
        <begin position="1496"/>
        <end position="1589"/>
    </location>
</feature>
<evidence type="ECO:0000256" key="10">
    <source>
        <dbReference type="ARBA" id="ARBA00023157"/>
    </source>
</evidence>
<evidence type="ECO:0000256" key="2">
    <source>
        <dbReference type="ARBA" id="ARBA00022536"/>
    </source>
</evidence>
<dbReference type="GO" id="GO:0005886">
    <property type="term" value="C:plasma membrane"/>
    <property type="evidence" value="ECO:0007669"/>
    <property type="project" value="UniProtKB-SubCell"/>
</dbReference>
<dbReference type="PROSITE" id="PS00022">
    <property type="entry name" value="EGF_1"/>
    <property type="match status" value="1"/>
</dbReference>
<feature type="domain" description="Cadherin" evidence="16">
    <location>
        <begin position="404"/>
        <end position="509"/>
    </location>
</feature>
<keyword evidence="4" id="KW-0732">Signal</keyword>
<dbReference type="GO" id="GO:0007424">
    <property type="term" value="P:open tracheal system development"/>
    <property type="evidence" value="ECO:0007669"/>
    <property type="project" value="UniProtKB-ARBA"/>
</dbReference>
<accession>A0A8K0NRU0</accession>
<evidence type="ECO:0000256" key="8">
    <source>
        <dbReference type="ARBA" id="ARBA00022989"/>
    </source>
</evidence>
<evidence type="ECO:0000256" key="5">
    <source>
        <dbReference type="ARBA" id="ARBA00022737"/>
    </source>
</evidence>
<feature type="domain" description="Cadherin" evidence="16">
    <location>
        <begin position="305"/>
        <end position="403"/>
    </location>
</feature>
<organism evidence="17 18">
    <name type="scientific">Ladona fulva</name>
    <name type="common">Scarce chaser dragonfly</name>
    <name type="synonym">Libellula fulva</name>
    <dbReference type="NCBI Taxonomy" id="123851"/>
    <lineage>
        <taxon>Eukaryota</taxon>
        <taxon>Metazoa</taxon>
        <taxon>Ecdysozoa</taxon>
        <taxon>Arthropoda</taxon>
        <taxon>Hexapoda</taxon>
        <taxon>Insecta</taxon>
        <taxon>Pterygota</taxon>
        <taxon>Palaeoptera</taxon>
        <taxon>Odonata</taxon>
        <taxon>Epiprocta</taxon>
        <taxon>Anisoptera</taxon>
        <taxon>Libelluloidea</taxon>
        <taxon>Libellulidae</taxon>
        <taxon>Ladona</taxon>
    </lineage>
</organism>
<evidence type="ECO:0000256" key="7">
    <source>
        <dbReference type="ARBA" id="ARBA00022889"/>
    </source>
</evidence>
<dbReference type="FunFam" id="2.60.40.60:FF:000041">
    <property type="entry name" value="FAT atypical cadherin 1"/>
    <property type="match status" value="1"/>
</dbReference>
<feature type="domain" description="Cadherin" evidence="16">
    <location>
        <begin position="1186"/>
        <end position="1276"/>
    </location>
</feature>
<dbReference type="GO" id="GO:0007163">
    <property type="term" value="P:establishment or maintenance of cell polarity"/>
    <property type="evidence" value="ECO:0007669"/>
    <property type="project" value="UniProtKB-ARBA"/>
</dbReference>
<dbReference type="Gene3D" id="2.60.40.60">
    <property type="entry name" value="Cadherins"/>
    <property type="match status" value="24"/>
</dbReference>
<dbReference type="FunFam" id="2.60.40.60:FF:000037">
    <property type="entry name" value="FAT atypical cadherin 1"/>
    <property type="match status" value="1"/>
</dbReference>
<dbReference type="SMART" id="SM00112">
    <property type="entry name" value="CA"/>
    <property type="match status" value="23"/>
</dbReference>
<evidence type="ECO:0000256" key="6">
    <source>
        <dbReference type="ARBA" id="ARBA00022837"/>
    </source>
</evidence>
<reference evidence="17" key="1">
    <citation type="submission" date="2013-04" db="EMBL/GenBank/DDBJ databases">
        <authorList>
            <person name="Qu J."/>
            <person name="Murali S.C."/>
            <person name="Bandaranaike D."/>
            <person name="Bellair M."/>
            <person name="Blankenburg K."/>
            <person name="Chao H."/>
            <person name="Dinh H."/>
            <person name="Doddapaneni H."/>
            <person name="Downs B."/>
            <person name="Dugan-Rocha S."/>
            <person name="Elkadiri S."/>
            <person name="Gnanaolivu R.D."/>
            <person name="Hernandez B."/>
            <person name="Javaid M."/>
            <person name="Jayaseelan J.C."/>
            <person name="Lee S."/>
            <person name="Li M."/>
            <person name="Ming W."/>
            <person name="Munidasa M."/>
            <person name="Muniz J."/>
            <person name="Nguyen L."/>
            <person name="Ongeri F."/>
            <person name="Osuji N."/>
            <person name="Pu L.-L."/>
            <person name="Puazo M."/>
            <person name="Qu C."/>
            <person name="Quiroz J."/>
            <person name="Raj R."/>
            <person name="Weissenberger G."/>
            <person name="Xin Y."/>
            <person name="Zou X."/>
            <person name="Han Y."/>
            <person name="Richards S."/>
            <person name="Worley K."/>
            <person name="Muzny D."/>
            <person name="Gibbs R."/>
        </authorList>
    </citation>
    <scope>NUCLEOTIDE SEQUENCE</scope>
    <source>
        <strain evidence="17">Sampled in the wild</strain>
    </source>
</reference>
<dbReference type="FunFam" id="2.60.40.60:FF:000100">
    <property type="entry name" value="protocadherin Fat 2"/>
    <property type="match status" value="1"/>
</dbReference>
<protein>
    <submittedName>
        <fullName evidence="17">Uncharacterized protein</fullName>
    </submittedName>
</protein>
<keyword evidence="2 13" id="KW-0245">EGF-like domain</keyword>
<feature type="domain" description="Cadherin" evidence="16">
    <location>
        <begin position="50"/>
        <end position="161"/>
    </location>
</feature>
<evidence type="ECO:0000256" key="4">
    <source>
        <dbReference type="ARBA" id="ARBA00022729"/>
    </source>
</evidence>
<dbReference type="PANTHER" id="PTHR24026">
    <property type="entry name" value="FAT ATYPICAL CADHERIN-RELATED"/>
    <property type="match status" value="1"/>
</dbReference>
<dbReference type="InterPro" id="IPR013320">
    <property type="entry name" value="ConA-like_dom_sf"/>
</dbReference>
<dbReference type="FunFam" id="2.60.40.60:FF:000061">
    <property type="entry name" value="FAT atypical cadherin 3"/>
    <property type="match status" value="1"/>
</dbReference>
<feature type="domain" description="Cadherin" evidence="16">
    <location>
        <begin position="713"/>
        <end position="826"/>
    </location>
</feature>
<gene>
    <name evidence="17" type="ORF">J437_LFUL001337</name>
</gene>
<dbReference type="PANTHER" id="PTHR24026:SF133">
    <property type="entry name" value="CADHERIN-RELATED FAMILY MEMBER 2"/>
    <property type="match status" value="1"/>
</dbReference>
<evidence type="ECO:0000256" key="13">
    <source>
        <dbReference type="PROSITE-ProRule" id="PRU00076"/>
    </source>
</evidence>
<name>A0A8K0NRU0_LADFU</name>
<dbReference type="FunFam" id="2.60.40.60:FF:000026">
    <property type="entry name" value="FAT atypical cadherin 1"/>
    <property type="match status" value="2"/>
</dbReference>
<feature type="disulfide bond" evidence="13">
    <location>
        <begin position="2704"/>
        <end position="2713"/>
    </location>
</feature>
<dbReference type="CDD" id="cd00054">
    <property type="entry name" value="EGF_CA"/>
    <property type="match status" value="1"/>
</dbReference>
<keyword evidence="7" id="KW-0130">Cell adhesion</keyword>
<dbReference type="FunFam" id="2.60.40.60:FF:000024">
    <property type="entry name" value="FAT atypical cadherin 3"/>
    <property type="match status" value="1"/>
</dbReference>
<evidence type="ECO:0000256" key="11">
    <source>
        <dbReference type="ARBA" id="ARBA00023180"/>
    </source>
</evidence>
<keyword evidence="8" id="KW-1133">Transmembrane helix</keyword>
<feature type="region of interest" description="Disordered" evidence="14">
    <location>
        <begin position="2949"/>
        <end position="2982"/>
    </location>
</feature>
<dbReference type="FunFam" id="2.60.40.60:FF:000051">
    <property type="entry name" value="FAT atypical cadherin 1"/>
    <property type="match status" value="1"/>
</dbReference>
<feature type="domain" description="Cadherin" evidence="16">
    <location>
        <begin position="1035"/>
        <end position="1135"/>
    </location>
</feature>
<evidence type="ECO:0000256" key="1">
    <source>
        <dbReference type="ARBA" id="ARBA00004251"/>
    </source>
</evidence>
<dbReference type="PROSITE" id="PS00232">
    <property type="entry name" value="CADHERIN_1"/>
    <property type="match status" value="11"/>
</dbReference>
<dbReference type="PROSITE" id="PS01186">
    <property type="entry name" value="EGF_2"/>
    <property type="match status" value="1"/>
</dbReference>
<keyword evidence="6 12" id="KW-0106">Calcium</keyword>
<evidence type="ECO:0000256" key="12">
    <source>
        <dbReference type="PROSITE-ProRule" id="PRU00043"/>
    </source>
</evidence>
<feature type="domain" description="Cadherin" evidence="16">
    <location>
        <begin position="2198"/>
        <end position="2302"/>
    </location>
</feature>
<feature type="domain" description="Cadherin" evidence="16">
    <location>
        <begin position="206"/>
        <end position="304"/>
    </location>
</feature>
<feature type="domain" description="Cadherin" evidence="16">
    <location>
        <begin position="1277"/>
        <end position="1379"/>
    </location>
</feature>
<evidence type="ECO:0000259" key="15">
    <source>
        <dbReference type="PROSITE" id="PS50026"/>
    </source>
</evidence>
<dbReference type="PROSITE" id="PS50268">
    <property type="entry name" value="CADHERIN_2"/>
    <property type="match status" value="23"/>
</dbReference>
<proteinExistence type="predicted"/>
<dbReference type="Gene3D" id="2.10.25.10">
    <property type="entry name" value="Laminin"/>
    <property type="match status" value="2"/>
</dbReference>
<feature type="domain" description="Cadherin" evidence="16">
    <location>
        <begin position="1380"/>
        <end position="1487"/>
    </location>
</feature>
<feature type="domain" description="Cadherin" evidence="16">
    <location>
        <begin position="2303"/>
        <end position="2407"/>
    </location>
</feature>
<reference evidence="17" key="2">
    <citation type="submission" date="2017-10" db="EMBL/GenBank/DDBJ databases">
        <title>Ladona fulva Genome sequencing and assembly.</title>
        <authorList>
            <person name="Murali S."/>
            <person name="Richards S."/>
            <person name="Bandaranaike D."/>
            <person name="Bellair M."/>
            <person name="Blankenburg K."/>
            <person name="Chao H."/>
            <person name="Dinh H."/>
            <person name="Doddapaneni H."/>
            <person name="Dugan-Rocha S."/>
            <person name="Elkadiri S."/>
            <person name="Gnanaolivu R."/>
            <person name="Hernandez B."/>
            <person name="Skinner E."/>
            <person name="Javaid M."/>
            <person name="Lee S."/>
            <person name="Li M."/>
            <person name="Ming W."/>
            <person name="Munidasa M."/>
            <person name="Muniz J."/>
            <person name="Nguyen L."/>
            <person name="Hughes D."/>
            <person name="Osuji N."/>
            <person name="Pu L.-L."/>
            <person name="Puazo M."/>
            <person name="Qu C."/>
            <person name="Quiroz J."/>
            <person name="Raj R."/>
            <person name="Weissenberger G."/>
            <person name="Xin Y."/>
            <person name="Zou X."/>
            <person name="Han Y."/>
            <person name="Worley K."/>
            <person name="Muzny D."/>
            <person name="Gibbs R."/>
        </authorList>
    </citation>
    <scope>NUCLEOTIDE SEQUENCE</scope>
    <source>
        <strain evidence="17">Sampled in the wild</strain>
    </source>
</reference>
<dbReference type="InterPro" id="IPR020894">
    <property type="entry name" value="Cadherin_CS"/>
</dbReference>
<dbReference type="GO" id="GO:0008104">
    <property type="term" value="P:intracellular protein localization"/>
    <property type="evidence" value="ECO:0007669"/>
    <property type="project" value="UniProtKB-ARBA"/>
</dbReference>
<evidence type="ECO:0000256" key="14">
    <source>
        <dbReference type="SAM" id="MobiDB-lite"/>
    </source>
</evidence>
<keyword evidence="3" id="KW-0812">Transmembrane</keyword>
<dbReference type="OrthoDB" id="6252479at2759"/>
<feature type="domain" description="Cadherin" evidence="16">
    <location>
        <begin position="615"/>
        <end position="712"/>
    </location>
</feature>
<dbReference type="EMBL" id="KZ308130">
    <property type="protein sequence ID" value="KAG8222350.1"/>
    <property type="molecule type" value="Genomic_DNA"/>
</dbReference>
<comment type="caution">
    <text evidence="17">The sequence shown here is derived from an EMBL/GenBank/DDBJ whole genome shotgun (WGS) entry which is preliminary data.</text>
</comment>